<sequence length="85" mass="10350">MRVFFSPCRNLPLRSQSLNLKRQLQRRARSCLREKRGKLMLARKETTLQKTEMPKQTRYKSKAEGFEILFFIKFYNNAEFCFTFF</sequence>
<reference evidence="1" key="1">
    <citation type="submission" date="2025-08" db="UniProtKB">
        <authorList>
            <consortium name="Ensembl"/>
        </authorList>
    </citation>
    <scope>IDENTIFICATION</scope>
</reference>
<dbReference type="Ensembl" id="ENSNPET00000013343.1">
    <property type="protein sequence ID" value="ENSNPEP00000013023.1"/>
    <property type="gene ID" value="ENSNPEG00000009714.1"/>
</dbReference>
<name>A0A8C7EDW5_NOTPE</name>
<dbReference type="Proteomes" id="UP000694420">
    <property type="component" value="Unplaced"/>
</dbReference>
<protein>
    <submittedName>
        <fullName evidence="1">Uncharacterized protein</fullName>
    </submittedName>
</protein>
<accession>A0A8C7EDW5</accession>
<organism evidence="1 2">
    <name type="scientific">Nothoprocta perdicaria</name>
    <name type="common">Chilean tinamou</name>
    <name type="synonym">Crypturus perdicarius</name>
    <dbReference type="NCBI Taxonomy" id="30464"/>
    <lineage>
        <taxon>Eukaryota</taxon>
        <taxon>Metazoa</taxon>
        <taxon>Chordata</taxon>
        <taxon>Craniata</taxon>
        <taxon>Vertebrata</taxon>
        <taxon>Euteleostomi</taxon>
        <taxon>Archelosauria</taxon>
        <taxon>Archosauria</taxon>
        <taxon>Dinosauria</taxon>
        <taxon>Saurischia</taxon>
        <taxon>Theropoda</taxon>
        <taxon>Coelurosauria</taxon>
        <taxon>Aves</taxon>
        <taxon>Palaeognathae</taxon>
        <taxon>Tinamiformes</taxon>
        <taxon>Tinamidae</taxon>
        <taxon>Nothoprocta</taxon>
    </lineage>
</organism>
<reference evidence="1" key="2">
    <citation type="submission" date="2025-09" db="UniProtKB">
        <authorList>
            <consortium name="Ensembl"/>
        </authorList>
    </citation>
    <scope>IDENTIFICATION</scope>
</reference>
<evidence type="ECO:0000313" key="2">
    <source>
        <dbReference type="Proteomes" id="UP000694420"/>
    </source>
</evidence>
<proteinExistence type="predicted"/>
<keyword evidence="2" id="KW-1185">Reference proteome</keyword>
<dbReference type="AlphaFoldDB" id="A0A8C7EDW5"/>
<evidence type="ECO:0000313" key="1">
    <source>
        <dbReference type="Ensembl" id="ENSNPEP00000013023.1"/>
    </source>
</evidence>